<dbReference type="EMBL" id="MU251425">
    <property type="protein sequence ID" value="KAG9235687.1"/>
    <property type="molecule type" value="Genomic_DNA"/>
</dbReference>
<keyword evidence="4 6" id="KW-0472">Membrane</keyword>
<reference evidence="8" key="1">
    <citation type="journal article" date="2021" name="IMA Fungus">
        <title>Genomic characterization of three marine fungi, including Emericellopsis atlantica sp. nov. with signatures of a generalist lifestyle and marine biomass degradation.</title>
        <authorList>
            <person name="Hagestad O.C."/>
            <person name="Hou L."/>
            <person name="Andersen J.H."/>
            <person name="Hansen E.H."/>
            <person name="Altermark B."/>
            <person name="Li C."/>
            <person name="Kuhnert E."/>
            <person name="Cox R.J."/>
            <person name="Crous P.W."/>
            <person name="Spatafora J.W."/>
            <person name="Lail K."/>
            <person name="Amirebrahimi M."/>
            <person name="Lipzen A."/>
            <person name="Pangilinan J."/>
            <person name="Andreopoulos W."/>
            <person name="Hayes R.D."/>
            <person name="Ng V."/>
            <person name="Grigoriev I.V."/>
            <person name="Jackson S.A."/>
            <person name="Sutton T.D.S."/>
            <person name="Dobson A.D.W."/>
            <person name="Rama T."/>
        </authorList>
    </citation>
    <scope>NUCLEOTIDE SEQUENCE</scope>
    <source>
        <strain evidence="8">TRa018bII</strain>
    </source>
</reference>
<organism evidence="8 9">
    <name type="scientific">Amylocarpus encephaloides</name>
    <dbReference type="NCBI Taxonomy" id="45428"/>
    <lineage>
        <taxon>Eukaryota</taxon>
        <taxon>Fungi</taxon>
        <taxon>Dikarya</taxon>
        <taxon>Ascomycota</taxon>
        <taxon>Pezizomycotina</taxon>
        <taxon>Leotiomycetes</taxon>
        <taxon>Helotiales</taxon>
        <taxon>Helotiales incertae sedis</taxon>
        <taxon>Amylocarpus</taxon>
    </lineage>
</organism>
<comment type="subcellular location">
    <subcellularLocation>
        <location evidence="1">Membrane</location>
        <topology evidence="1">Multi-pass membrane protein</topology>
    </subcellularLocation>
</comment>
<feature type="transmembrane region" description="Helical" evidence="6">
    <location>
        <begin position="254"/>
        <end position="274"/>
    </location>
</feature>
<name>A0A9P7YLC7_9HELO</name>
<dbReference type="Proteomes" id="UP000824998">
    <property type="component" value="Unassembled WGS sequence"/>
</dbReference>
<evidence type="ECO:0000256" key="1">
    <source>
        <dbReference type="ARBA" id="ARBA00004141"/>
    </source>
</evidence>
<gene>
    <name evidence="8" type="ORF">BJ875DRAFT_458489</name>
</gene>
<feature type="transmembrane region" description="Helical" evidence="6">
    <location>
        <begin position="217"/>
        <end position="239"/>
    </location>
</feature>
<protein>
    <recommendedName>
        <fullName evidence="7">Rhodopsin domain-containing protein</fullName>
    </recommendedName>
</protein>
<evidence type="ECO:0000256" key="2">
    <source>
        <dbReference type="ARBA" id="ARBA00022692"/>
    </source>
</evidence>
<comment type="caution">
    <text evidence="8">The sequence shown here is derived from an EMBL/GenBank/DDBJ whole genome shotgun (WGS) entry which is preliminary data.</text>
</comment>
<feature type="transmembrane region" description="Helical" evidence="6">
    <location>
        <begin position="107"/>
        <end position="131"/>
    </location>
</feature>
<keyword evidence="2 6" id="KW-0812">Transmembrane</keyword>
<evidence type="ECO:0000313" key="8">
    <source>
        <dbReference type="EMBL" id="KAG9235687.1"/>
    </source>
</evidence>
<dbReference type="InterPro" id="IPR049326">
    <property type="entry name" value="Rhodopsin_dom_fungi"/>
</dbReference>
<dbReference type="AlphaFoldDB" id="A0A9P7YLC7"/>
<feature type="transmembrane region" description="Helical" evidence="6">
    <location>
        <begin position="31"/>
        <end position="54"/>
    </location>
</feature>
<evidence type="ECO:0000259" key="7">
    <source>
        <dbReference type="Pfam" id="PF20684"/>
    </source>
</evidence>
<accession>A0A9P7YLC7</accession>
<evidence type="ECO:0000313" key="9">
    <source>
        <dbReference type="Proteomes" id="UP000824998"/>
    </source>
</evidence>
<dbReference type="OrthoDB" id="444631at2759"/>
<dbReference type="PANTHER" id="PTHR33048:SF47">
    <property type="entry name" value="INTEGRAL MEMBRANE PROTEIN-RELATED"/>
    <property type="match status" value="1"/>
</dbReference>
<proteinExistence type="inferred from homology"/>
<comment type="similarity">
    <text evidence="5">Belongs to the SAT4 family.</text>
</comment>
<evidence type="ECO:0000256" key="4">
    <source>
        <dbReference type="ARBA" id="ARBA00023136"/>
    </source>
</evidence>
<feature type="transmembrane region" description="Helical" evidence="6">
    <location>
        <begin position="143"/>
        <end position="166"/>
    </location>
</feature>
<feature type="domain" description="Rhodopsin" evidence="7">
    <location>
        <begin position="50"/>
        <end position="279"/>
    </location>
</feature>
<evidence type="ECO:0000256" key="3">
    <source>
        <dbReference type="ARBA" id="ARBA00022989"/>
    </source>
</evidence>
<feature type="transmembrane region" description="Helical" evidence="6">
    <location>
        <begin position="66"/>
        <end position="87"/>
    </location>
</feature>
<dbReference type="Pfam" id="PF20684">
    <property type="entry name" value="Fung_rhodopsin"/>
    <property type="match status" value="1"/>
</dbReference>
<feature type="transmembrane region" description="Helical" evidence="6">
    <location>
        <begin position="186"/>
        <end position="205"/>
    </location>
</feature>
<dbReference type="GO" id="GO:0016020">
    <property type="term" value="C:membrane"/>
    <property type="evidence" value="ECO:0007669"/>
    <property type="project" value="UniProtKB-SubCell"/>
</dbReference>
<sequence length="386" mass="42782">MSGNGILVGMMPVPAGETPDFNIYHLSQTQIAFILAYIITLALAVFSLSLRLYTRIAITESFGLDDALLLLAMAASISFFAVCVYGFRDGFGKHMWEVTATQVAGYTRVLIGMVTTYIWAPAFTKLSFLVLMHRLNPQRWFRFSIYTLSFGILTYTIVILMIILIPCSPLKPNTNQCLNSCGLWQAVLNIVTDFLSVAIPIPMIVSLKLPTKQKIALFGIFSTGLATTAMCIVRIQYIMGLQNNPDVTYTQPRAAIWSCVELNLGIFCTSVVVLKPFIKQYMPRLLSFSGRTSENSNSRSNAQSLSARIKLSNFMKKNKSNSFHLNSIDGGLDKNAPRINNNKNAIMVTSSVDIDTRGRHYAKSQAESDDSTERIIGVSGGYELQK</sequence>
<dbReference type="PANTHER" id="PTHR33048">
    <property type="entry name" value="PTH11-LIKE INTEGRAL MEMBRANE PROTEIN (AFU_ORTHOLOGUE AFUA_5G11245)"/>
    <property type="match status" value="1"/>
</dbReference>
<keyword evidence="9" id="KW-1185">Reference proteome</keyword>
<keyword evidence="3 6" id="KW-1133">Transmembrane helix</keyword>
<evidence type="ECO:0000256" key="6">
    <source>
        <dbReference type="SAM" id="Phobius"/>
    </source>
</evidence>
<dbReference type="InterPro" id="IPR052337">
    <property type="entry name" value="SAT4-like"/>
</dbReference>
<evidence type="ECO:0000256" key="5">
    <source>
        <dbReference type="ARBA" id="ARBA00038359"/>
    </source>
</evidence>